<evidence type="ECO:0008006" key="2">
    <source>
        <dbReference type="Google" id="ProtNLM"/>
    </source>
</evidence>
<name>A0A382K8F2_9ZZZZ</name>
<reference evidence="1" key="1">
    <citation type="submission" date="2018-05" db="EMBL/GenBank/DDBJ databases">
        <authorList>
            <person name="Lanie J.A."/>
            <person name="Ng W.-L."/>
            <person name="Kazmierczak K.M."/>
            <person name="Andrzejewski T.M."/>
            <person name="Davidsen T.M."/>
            <person name="Wayne K.J."/>
            <person name="Tettelin H."/>
            <person name="Glass J.I."/>
            <person name="Rusch D."/>
            <person name="Podicherti R."/>
            <person name="Tsui H.-C.T."/>
            <person name="Winkler M.E."/>
        </authorList>
    </citation>
    <scope>NUCLEOTIDE SEQUENCE</scope>
</reference>
<accession>A0A382K8F2</accession>
<gene>
    <name evidence="1" type="ORF">METZ01_LOCUS272181</name>
</gene>
<organism evidence="1">
    <name type="scientific">marine metagenome</name>
    <dbReference type="NCBI Taxonomy" id="408172"/>
    <lineage>
        <taxon>unclassified sequences</taxon>
        <taxon>metagenomes</taxon>
        <taxon>ecological metagenomes</taxon>
    </lineage>
</organism>
<dbReference type="AlphaFoldDB" id="A0A382K8F2"/>
<sequence>YYHFFMNALNRHEDLDMAYFPAEKKFDVSKLRDKFDIILLWENHPWGSPDELSGIQNLDIPVICRVNDAHDAIKKGKIAYHEKYKIDHYFGYFSDRFFHEYYPKNFKYKVIFYGVEPKLYENLTPYSKRIKKKILCSGAAASTKFSSRLSDIIRGEQSLWKHYKLRTKCIELPYVDYTSTLQHEFINDKYPLLLMKYCTSISAHSLYPVIKYWESTAAGCLTFMEVTEKNQANILGFEDGKNAIFINEKNYEKKLSEFISDPNNTKWAEIAENGRNYTMTNLTNDIAANSLVNLFKEYVIN</sequence>
<dbReference type="EMBL" id="UINC01078340">
    <property type="protein sequence ID" value="SVC19327.1"/>
    <property type="molecule type" value="Genomic_DNA"/>
</dbReference>
<evidence type="ECO:0000313" key="1">
    <source>
        <dbReference type="EMBL" id="SVC19327.1"/>
    </source>
</evidence>
<feature type="non-terminal residue" evidence="1">
    <location>
        <position position="1"/>
    </location>
</feature>
<proteinExistence type="predicted"/>
<protein>
    <recommendedName>
        <fullName evidence="2">Glycosyl transferase family 1 domain-containing protein</fullName>
    </recommendedName>
</protein>